<feature type="region of interest" description="Disordered" evidence="1">
    <location>
        <begin position="298"/>
        <end position="353"/>
    </location>
</feature>
<evidence type="ECO:0000313" key="2">
    <source>
        <dbReference type="EnsemblMetazoa" id="AATE010153-PA.1"/>
    </source>
</evidence>
<proteinExistence type="predicted"/>
<evidence type="ECO:0000256" key="1">
    <source>
        <dbReference type="SAM" id="MobiDB-lite"/>
    </source>
</evidence>
<dbReference type="AlphaFoldDB" id="A0A182J2J6"/>
<name>A0A182J2J6_ANOAO</name>
<feature type="compositionally biased region" description="Polar residues" evidence="1">
    <location>
        <begin position="38"/>
        <end position="51"/>
    </location>
</feature>
<protein>
    <submittedName>
        <fullName evidence="2">Uncharacterized protein</fullName>
    </submittedName>
</protein>
<reference evidence="2" key="1">
    <citation type="submission" date="2022-08" db="UniProtKB">
        <authorList>
            <consortium name="EnsemblMetazoa"/>
        </authorList>
    </citation>
    <scope>IDENTIFICATION</scope>
    <source>
        <strain evidence="2">EBRO</strain>
    </source>
</reference>
<feature type="compositionally biased region" description="Low complexity" evidence="1">
    <location>
        <begin position="344"/>
        <end position="353"/>
    </location>
</feature>
<organism evidence="2">
    <name type="scientific">Anopheles atroparvus</name>
    <name type="common">European mosquito</name>
    <dbReference type="NCBI Taxonomy" id="41427"/>
    <lineage>
        <taxon>Eukaryota</taxon>
        <taxon>Metazoa</taxon>
        <taxon>Ecdysozoa</taxon>
        <taxon>Arthropoda</taxon>
        <taxon>Hexapoda</taxon>
        <taxon>Insecta</taxon>
        <taxon>Pterygota</taxon>
        <taxon>Neoptera</taxon>
        <taxon>Endopterygota</taxon>
        <taxon>Diptera</taxon>
        <taxon>Nematocera</taxon>
        <taxon>Culicoidea</taxon>
        <taxon>Culicidae</taxon>
        <taxon>Anophelinae</taxon>
        <taxon>Anopheles</taxon>
    </lineage>
</organism>
<feature type="region of interest" description="Disordered" evidence="1">
    <location>
        <begin position="389"/>
        <end position="414"/>
    </location>
</feature>
<dbReference type="EnsemblMetazoa" id="AATE010153-RA">
    <property type="protein sequence ID" value="AATE010153-PA.1"/>
    <property type="gene ID" value="AATE010153"/>
</dbReference>
<feature type="region of interest" description="Disordered" evidence="1">
    <location>
        <begin position="24"/>
        <end position="51"/>
    </location>
</feature>
<sequence length="414" mass="43988">MLVITSRSLKRKKPRSLRVTCPDGIDTRSNSRKARSGVTRSFMPSITPSSSRKAVSRCPFSSASFSLQLRKMRISCTSFKASCSGFWSGCATSQLITLCHMVFSDVDFGVRSGSSSESEQKLSGIIISVGLQFSTADGRALLAFAPTLPAPAVSCSVMSFSLEPFSSSASSSGEAVSPPFGVSGVCSVKLRSEGVRLFCDRRTSSRLRFCCLSLALEALRLFNFSCPSEPPRRTARSGRWSSSDSFLLSSLPVPVVEPAPDRSDFSESVLRCSMLPRYRLEEFGAVCATDESDSFEGLEEVRTSASAPPGAGEALVRSRDDARSLSLSDTESERRKSVFSERTGSAGAGSVSSFSSELCTTDTLCVAVPSTIVVNSLLSGSVQMMDTGGVRSISSDPAPPLSSDSSKLTCGSMT</sequence>
<feature type="compositionally biased region" description="Low complexity" evidence="1">
    <location>
        <begin position="392"/>
        <end position="406"/>
    </location>
</feature>
<accession>A0A182J2J6</accession>
<dbReference type="VEuPathDB" id="VectorBase:AATE010153"/>